<evidence type="ECO:0000256" key="1">
    <source>
        <dbReference type="SAM" id="MobiDB-lite"/>
    </source>
</evidence>
<name>A0A3S3SUY5_9HYPH</name>
<comment type="caution">
    <text evidence="2">The sequence shown here is derived from an EMBL/GenBank/DDBJ whole genome shotgun (WGS) entry which is preliminary data.</text>
</comment>
<feature type="compositionally biased region" description="Polar residues" evidence="1">
    <location>
        <begin position="82"/>
        <end position="99"/>
    </location>
</feature>
<feature type="region of interest" description="Disordered" evidence="1">
    <location>
        <begin position="73"/>
        <end position="107"/>
    </location>
</feature>
<dbReference type="RefSeq" id="WP_128444283.1">
    <property type="nucleotide sequence ID" value="NZ_SBIP01000004.1"/>
</dbReference>
<evidence type="ECO:0000313" key="2">
    <source>
        <dbReference type="EMBL" id="RWX75397.1"/>
    </source>
</evidence>
<accession>A0A3S3SUY5</accession>
<dbReference type="Proteomes" id="UP000287687">
    <property type="component" value="Unassembled WGS sequence"/>
</dbReference>
<proteinExistence type="predicted"/>
<evidence type="ECO:0000313" key="3">
    <source>
        <dbReference type="Proteomes" id="UP000287687"/>
    </source>
</evidence>
<dbReference type="OrthoDB" id="7916376at2"/>
<dbReference type="EMBL" id="SBIP01000004">
    <property type="protein sequence ID" value="RWX75397.1"/>
    <property type="molecule type" value="Genomic_DNA"/>
</dbReference>
<organism evidence="2 3">
    <name type="scientific">Neorhizobium lilium</name>
    <dbReference type="NCBI Taxonomy" id="2503024"/>
    <lineage>
        <taxon>Bacteria</taxon>
        <taxon>Pseudomonadati</taxon>
        <taxon>Pseudomonadota</taxon>
        <taxon>Alphaproteobacteria</taxon>
        <taxon>Hyphomicrobiales</taxon>
        <taxon>Rhizobiaceae</taxon>
        <taxon>Rhizobium/Agrobacterium group</taxon>
        <taxon>Neorhizobium</taxon>
    </lineage>
</organism>
<protein>
    <submittedName>
        <fullName evidence="2">Uncharacterized protein</fullName>
    </submittedName>
</protein>
<gene>
    <name evidence="2" type="ORF">EPK99_16970</name>
</gene>
<keyword evidence="3" id="KW-1185">Reference proteome</keyword>
<reference evidence="2 3" key="1">
    <citation type="submission" date="2019-01" db="EMBL/GenBank/DDBJ databases">
        <title>The draft genome of Rhizobium sp. 24NR.</title>
        <authorList>
            <person name="Liu L."/>
            <person name="Liang L."/>
            <person name="Shi S."/>
            <person name="Xu L."/>
            <person name="Wang X."/>
            <person name="Li L."/>
            <person name="Zhang X."/>
        </authorList>
    </citation>
    <scope>NUCLEOTIDE SEQUENCE [LARGE SCALE GENOMIC DNA]</scope>
    <source>
        <strain evidence="2 3">24NR</strain>
    </source>
</reference>
<dbReference type="AlphaFoldDB" id="A0A3S3SUY5"/>
<sequence>MNSALIVMTILGCNDSGTDCHYIATVNQRWPTVALCDSVSEEQLPTFANQPYPMIIAVCQNPDVAKLPATIPLPQAKPKTQEAAQSTPSTPQGITQPATDVSEEEKQSLAARAIERVRNVLPTTEGVRTLVNKPVRLVEDGYSWVAKRFQP</sequence>